<dbReference type="Proteomes" id="UP000299102">
    <property type="component" value="Unassembled WGS sequence"/>
</dbReference>
<dbReference type="AlphaFoldDB" id="A0A4C1YAM0"/>
<keyword evidence="2" id="KW-1185">Reference proteome</keyword>
<proteinExistence type="predicted"/>
<evidence type="ECO:0000313" key="1">
    <source>
        <dbReference type="EMBL" id="GBP71567.1"/>
    </source>
</evidence>
<sequence length="160" mass="18069">MQANKYSRDLDRGRSHAIHVRIMMYEDGCLQRPYSIEEHLHRIVKCPPEVKIDTGTGIRVRIDSRSKIVNIKEVAINSVSACVRSRRGYGQFKAVGKASFLRNAVMRANLFASRNERARGMCPFRLQICEHRMPVADTSQLRLNGYRTVGVLTAPASAVP</sequence>
<organism evidence="1 2">
    <name type="scientific">Eumeta variegata</name>
    <name type="common">Bagworm moth</name>
    <name type="synonym">Eumeta japonica</name>
    <dbReference type="NCBI Taxonomy" id="151549"/>
    <lineage>
        <taxon>Eukaryota</taxon>
        <taxon>Metazoa</taxon>
        <taxon>Ecdysozoa</taxon>
        <taxon>Arthropoda</taxon>
        <taxon>Hexapoda</taxon>
        <taxon>Insecta</taxon>
        <taxon>Pterygota</taxon>
        <taxon>Neoptera</taxon>
        <taxon>Endopterygota</taxon>
        <taxon>Lepidoptera</taxon>
        <taxon>Glossata</taxon>
        <taxon>Ditrysia</taxon>
        <taxon>Tineoidea</taxon>
        <taxon>Psychidae</taxon>
        <taxon>Oiketicinae</taxon>
        <taxon>Eumeta</taxon>
    </lineage>
</organism>
<comment type="caution">
    <text evidence="1">The sequence shown here is derived from an EMBL/GenBank/DDBJ whole genome shotgun (WGS) entry which is preliminary data.</text>
</comment>
<gene>
    <name evidence="1" type="ORF">EVAR_42032_1</name>
</gene>
<name>A0A4C1YAM0_EUMVA</name>
<reference evidence="1 2" key="1">
    <citation type="journal article" date="2019" name="Commun. Biol.">
        <title>The bagworm genome reveals a unique fibroin gene that provides high tensile strength.</title>
        <authorList>
            <person name="Kono N."/>
            <person name="Nakamura H."/>
            <person name="Ohtoshi R."/>
            <person name="Tomita M."/>
            <person name="Numata K."/>
            <person name="Arakawa K."/>
        </authorList>
    </citation>
    <scope>NUCLEOTIDE SEQUENCE [LARGE SCALE GENOMIC DNA]</scope>
</reference>
<evidence type="ECO:0000313" key="2">
    <source>
        <dbReference type="Proteomes" id="UP000299102"/>
    </source>
</evidence>
<dbReference type="EMBL" id="BGZK01001113">
    <property type="protein sequence ID" value="GBP71567.1"/>
    <property type="molecule type" value="Genomic_DNA"/>
</dbReference>
<protein>
    <submittedName>
        <fullName evidence="1">Uncharacterized protein</fullName>
    </submittedName>
</protein>
<accession>A0A4C1YAM0</accession>